<gene>
    <name evidence="2" type="ORF">Cflav_PD1325</name>
</gene>
<feature type="chain" id="PRO_5002893360" description="DUF4136 domain-containing protein" evidence="1">
    <location>
        <begin position="35"/>
        <end position="178"/>
    </location>
</feature>
<dbReference type="Proteomes" id="UP000003688">
    <property type="component" value="Unassembled WGS sequence"/>
</dbReference>
<accession>B9XPY9</accession>
<evidence type="ECO:0000256" key="1">
    <source>
        <dbReference type="SAM" id="SignalP"/>
    </source>
</evidence>
<organism evidence="2 3">
    <name type="scientific">Pedosphaera parvula (strain Ellin514)</name>
    <dbReference type="NCBI Taxonomy" id="320771"/>
    <lineage>
        <taxon>Bacteria</taxon>
        <taxon>Pseudomonadati</taxon>
        <taxon>Verrucomicrobiota</taxon>
        <taxon>Pedosphaerae</taxon>
        <taxon>Pedosphaerales</taxon>
        <taxon>Pedosphaeraceae</taxon>
        <taxon>Pedosphaera</taxon>
    </lineage>
</organism>
<keyword evidence="3" id="KW-1185">Reference proteome</keyword>
<feature type="signal peptide" evidence="1">
    <location>
        <begin position="1"/>
        <end position="34"/>
    </location>
</feature>
<evidence type="ECO:0000313" key="3">
    <source>
        <dbReference type="Proteomes" id="UP000003688"/>
    </source>
</evidence>
<keyword evidence="1" id="KW-0732">Signal</keyword>
<dbReference type="AlphaFoldDB" id="B9XPY9"/>
<proteinExistence type="predicted"/>
<evidence type="ECO:0008006" key="4">
    <source>
        <dbReference type="Google" id="ProtNLM"/>
    </source>
</evidence>
<comment type="caution">
    <text evidence="2">The sequence shown here is derived from an EMBL/GenBank/DDBJ whole genome shotgun (WGS) entry which is preliminary data.</text>
</comment>
<dbReference type="EMBL" id="ABOX02000050">
    <property type="protein sequence ID" value="EEF58086.1"/>
    <property type="molecule type" value="Genomic_DNA"/>
</dbReference>
<name>B9XPY9_PEDPL</name>
<evidence type="ECO:0000313" key="2">
    <source>
        <dbReference type="EMBL" id="EEF58086.1"/>
    </source>
</evidence>
<sequence>MEVCYVNKFIMKKLLIQGVGLVLLAGFIAGCQTALETATGKPEIRVYQSNVNDIQTVTTLYFRDKGYTPAEVDEMGLSRPVRENDMVFERPHHQATNLIGVPSASRILVSIDTTPEDGVKVLRGEAFTVGDVHTGFENVVPAERNYPELQADLYNIRRNLEAARRGGTARVASVQVQN</sequence>
<reference evidence="2 3" key="1">
    <citation type="journal article" date="2011" name="J. Bacteriol.">
        <title>Genome sequence of 'Pedosphaera parvula' Ellin514, an aerobic Verrucomicrobial isolate from pasture soil.</title>
        <authorList>
            <person name="Kant R."/>
            <person name="van Passel M.W."/>
            <person name="Sangwan P."/>
            <person name="Palva A."/>
            <person name="Lucas S."/>
            <person name="Copeland A."/>
            <person name="Lapidus A."/>
            <person name="Glavina Del Rio T."/>
            <person name="Dalin E."/>
            <person name="Tice H."/>
            <person name="Bruce D."/>
            <person name="Goodwin L."/>
            <person name="Pitluck S."/>
            <person name="Chertkov O."/>
            <person name="Larimer F.W."/>
            <person name="Land M.L."/>
            <person name="Hauser L."/>
            <person name="Brettin T.S."/>
            <person name="Detter J.C."/>
            <person name="Han S."/>
            <person name="de Vos W.M."/>
            <person name="Janssen P.H."/>
            <person name="Smidt H."/>
        </authorList>
    </citation>
    <scope>NUCLEOTIDE SEQUENCE [LARGE SCALE GENOMIC DNA]</scope>
    <source>
        <strain evidence="2 3">Ellin514</strain>
    </source>
</reference>
<protein>
    <recommendedName>
        <fullName evidence="4">DUF4136 domain-containing protein</fullName>
    </recommendedName>
</protein>